<feature type="domain" description="BD-FAE-like" evidence="2">
    <location>
        <begin position="19"/>
        <end position="136"/>
    </location>
</feature>
<dbReference type="Proteomes" id="UP001049176">
    <property type="component" value="Chromosome 8"/>
</dbReference>
<evidence type="ECO:0000313" key="4">
    <source>
        <dbReference type="Proteomes" id="UP001049176"/>
    </source>
</evidence>
<dbReference type="KEGG" id="more:E1B28_012160"/>
<evidence type="ECO:0000313" key="3">
    <source>
        <dbReference type="EMBL" id="KAG7088138.1"/>
    </source>
</evidence>
<name>A0A9P7RS85_9AGAR</name>
<dbReference type="PANTHER" id="PTHR48081:SF3">
    <property type="entry name" value="ALPHA_BETA HYDROLASE FOLD-3 DOMAIN-CONTAINING PROTEIN"/>
    <property type="match status" value="1"/>
</dbReference>
<dbReference type="InterPro" id="IPR049492">
    <property type="entry name" value="BD-FAE-like_dom"/>
</dbReference>
<dbReference type="GO" id="GO:0016787">
    <property type="term" value="F:hydrolase activity"/>
    <property type="evidence" value="ECO:0007669"/>
    <property type="project" value="UniProtKB-KW"/>
</dbReference>
<protein>
    <recommendedName>
        <fullName evidence="2">BD-FAE-like domain-containing protein</fullName>
    </recommendedName>
</protein>
<dbReference type="PANTHER" id="PTHR48081">
    <property type="entry name" value="AB HYDROLASE SUPERFAMILY PROTEIN C4A8.06C"/>
    <property type="match status" value="1"/>
</dbReference>
<accession>A0A9P7RS85</accession>
<dbReference type="GeneID" id="66081235"/>
<dbReference type="AlphaFoldDB" id="A0A9P7RS85"/>
<dbReference type="EMBL" id="CM032188">
    <property type="protein sequence ID" value="KAG7088138.1"/>
    <property type="molecule type" value="Genomic_DNA"/>
</dbReference>
<sequence>MSDTITLTYKVVKGVPIKLDLYLPTHEQNQGPTPAVVYFHGGGLVMGSRRDLFPHWLQNRVTSTGYVFISADFRLIPTGPTTGHDVVEDIKDLFAFLREKDFKVCRETGEEVKIDPGKVAVSGSSAGGLCAYLAASHVTPRPAALLPIFASGGDFLTPFYLNPKSEPFLRGRPLVDASMFADYVHPLAAKVASDLLSESPLTFVPGSNPPLPANPRMAVVFLYLQLGTYLDYYTGQYEPSISASLRSLVGDSKQRLIDTIPEHHRALFPQLNVTSSWPPTYLLHGEEDTAVLVHESQNIHQLLKDAEVESTLKLVPGQDHYFDVMTPNAEDLWGNVFDDVLVFLKKQLSS</sequence>
<keyword evidence="1" id="KW-0378">Hydrolase</keyword>
<proteinExistence type="predicted"/>
<dbReference type="Gene3D" id="3.40.50.1820">
    <property type="entry name" value="alpha/beta hydrolase"/>
    <property type="match status" value="1"/>
</dbReference>
<dbReference type="OrthoDB" id="19653at2759"/>
<dbReference type="Pfam" id="PF20434">
    <property type="entry name" value="BD-FAE"/>
    <property type="match status" value="1"/>
</dbReference>
<gene>
    <name evidence="3" type="ORF">E1B28_012160</name>
</gene>
<evidence type="ECO:0000259" key="2">
    <source>
        <dbReference type="Pfam" id="PF20434"/>
    </source>
</evidence>
<keyword evidence="4" id="KW-1185">Reference proteome</keyword>
<dbReference type="InterPro" id="IPR029058">
    <property type="entry name" value="AB_hydrolase_fold"/>
</dbReference>
<organism evidence="3 4">
    <name type="scientific">Marasmius oreades</name>
    <name type="common">fairy-ring Marasmius</name>
    <dbReference type="NCBI Taxonomy" id="181124"/>
    <lineage>
        <taxon>Eukaryota</taxon>
        <taxon>Fungi</taxon>
        <taxon>Dikarya</taxon>
        <taxon>Basidiomycota</taxon>
        <taxon>Agaricomycotina</taxon>
        <taxon>Agaricomycetes</taxon>
        <taxon>Agaricomycetidae</taxon>
        <taxon>Agaricales</taxon>
        <taxon>Marasmiineae</taxon>
        <taxon>Marasmiaceae</taxon>
        <taxon>Marasmius</taxon>
    </lineage>
</organism>
<comment type="caution">
    <text evidence="3">The sequence shown here is derived from an EMBL/GenBank/DDBJ whole genome shotgun (WGS) entry which is preliminary data.</text>
</comment>
<dbReference type="SUPFAM" id="SSF53474">
    <property type="entry name" value="alpha/beta-Hydrolases"/>
    <property type="match status" value="1"/>
</dbReference>
<reference evidence="3" key="1">
    <citation type="journal article" date="2021" name="Genome Biol. Evol.">
        <title>The assembled and annotated genome of the fairy-ring fungus Marasmius oreades.</title>
        <authorList>
            <person name="Hiltunen M."/>
            <person name="Ament-Velasquez S.L."/>
            <person name="Johannesson H."/>
        </authorList>
    </citation>
    <scope>NUCLEOTIDE SEQUENCE</scope>
    <source>
        <strain evidence="3">03SP1</strain>
    </source>
</reference>
<evidence type="ECO:0000256" key="1">
    <source>
        <dbReference type="ARBA" id="ARBA00022801"/>
    </source>
</evidence>
<dbReference type="InterPro" id="IPR050300">
    <property type="entry name" value="GDXG_lipolytic_enzyme"/>
</dbReference>
<dbReference type="RefSeq" id="XP_043004609.1">
    <property type="nucleotide sequence ID" value="XM_043157242.1"/>
</dbReference>